<dbReference type="EMBL" id="CP003191">
    <property type="protein sequence ID" value="AEW22048.1"/>
    <property type="molecule type" value="Genomic_DNA"/>
</dbReference>
<dbReference type="AlphaFoldDB" id="G8UN99"/>
<accession>G8UN99</accession>
<name>G8UN99_TANFA</name>
<reference evidence="2" key="1">
    <citation type="submission" date="2011-12" db="EMBL/GenBank/DDBJ databases">
        <title>Complete sequence of Tannerella forsythia ATCC 43037.</title>
        <authorList>
            <person name="Dewhirst F."/>
            <person name="Tanner A."/>
            <person name="Izard J."/>
            <person name="Brinkac L."/>
            <person name="Durkin A.S."/>
            <person name="Hostetler J."/>
            <person name="Shetty J."/>
            <person name="Torralba M."/>
            <person name="Gill S."/>
            <person name="Nelson K."/>
        </authorList>
    </citation>
    <scope>NUCLEOTIDE SEQUENCE [LARGE SCALE GENOMIC DNA]</scope>
    <source>
        <strain evidence="2">ATCC 43037 / JCM 10827 / CCUG 33226 / KCTC 5666 / FDC 338</strain>
    </source>
</reference>
<dbReference type="PROSITE" id="PS51257">
    <property type="entry name" value="PROKAR_LIPOPROTEIN"/>
    <property type="match status" value="1"/>
</dbReference>
<organism evidence="1 2">
    <name type="scientific">Tannerella forsythia (strain ATCC 43037 / JCM 10827 / CCUG 21028 A / KCTC 5666 / FDC 338)</name>
    <name type="common">Bacteroides forsythus</name>
    <dbReference type="NCBI Taxonomy" id="203275"/>
    <lineage>
        <taxon>Bacteria</taxon>
        <taxon>Pseudomonadati</taxon>
        <taxon>Bacteroidota</taxon>
        <taxon>Bacteroidia</taxon>
        <taxon>Bacteroidales</taxon>
        <taxon>Tannerellaceae</taxon>
        <taxon>Tannerella</taxon>
    </lineage>
</organism>
<gene>
    <name evidence="1" type="ordered locus">BFO_2819</name>
</gene>
<keyword evidence="1" id="KW-0449">Lipoprotein</keyword>
<sequence>MERIKVMKRTWKIGMTVGAVVCMMLSSCYDKIDDFDILSGTEYVIERGTDTTIYIQTKGFNRINGIIIDTDEIYFIYHKKKYPIHNSYDSLLYVTYFPEPDTIFVKSINSSFMYITNLSDNPKDNQPVYKAEIKNKHTSGAHQITLLLMSKMAGHRIHFNIK</sequence>
<protein>
    <submittedName>
        <fullName evidence="1">Putative lipoprotein</fullName>
    </submittedName>
</protein>
<keyword evidence="2" id="KW-1185">Reference proteome</keyword>
<dbReference type="PATRIC" id="fig|203275.8.peg.2416"/>
<dbReference type="STRING" id="203275.BFO_2819"/>
<dbReference type="KEGG" id="tfo:BFO_2819"/>
<dbReference type="Proteomes" id="UP000005436">
    <property type="component" value="Chromosome"/>
</dbReference>
<evidence type="ECO:0000313" key="2">
    <source>
        <dbReference type="Proteomes" id="UP000005436"/>
    </source>
</evidence>
<dbReference type="HOGENOM" id="CLU_1634557_0_0_10"/>
<proteinExistence type="predicted"/>
<evidence type="ECO:0000313" key="1">
    <source>
        <dbReference type="EMBL" id="AEW22048.1"/>
    </source>
</evidence>